<evidence type="ECO:0000256" key="1">
    <source>
        <dbReference type="ARBA" id="ARBA00004141"/>
    </source>
</evidence>
<evidence type="ECO:0000256" key="4">
    <source>
        <dbReference type="ARBA" id="ARBA00023136"/>
    </source>
</evidence>
<keyword evidence="8" id="KW-1185">Reference proteome</keyword>
<gene>
    <name evidence="7" type="ORF">EDD55_11231</name>
</gene>
<accession>A0A4R3J2U5</accession>
<feature type="region of interest" description="Disordered" evidence="5">
    <location>
        <begin position="213"/>
        <end position="247"/>
    </location>
</feature>
<dbReference type="InterPro" id="IPR003825">
    <property type="entry name" value="Colicin-V_CvpA"/>
</dbReference>
<dbReference type="RefSeq" id="WP_132940118.1">
    <property type="nucleotide sequence ID" value="NZ_CP119676.1"/>
</dbReference>
<reference evidence="7 8" key="1">
    <citation type="submission" date="2019-03" db="EMBL/GenBank/DDBJ databases">
        <title>Genomic Encyclopedia of Type Strains, Phase IV (KMG-IV): sequencing the most valuable type-strain genomes for metagenomic binning, comparative biology and taxonomic classification.</title>
        <authorList>
            <person name="Goeker M."/>
        </authorList>
    </citation>
    <scope>NUCLEOTIDE SEQUENCE [LARGE SCALE GENOMIC DNA]</scope>
    <source>
        <strain evidence="7 8">DSM 101688</strain>
    </source>
</reference>
<dbReference type="PANTHER" id="PTHR36926">
    <property type="entry name" value="COLICIN V PRODUCTION PROTEIN"/>
    <property type="match status" value="1"/>
</dbReference>
<evidence type="ECO:0000313" key="8">
    <source>
        <dbReference type="Proteomes" id="UP000295304"/>
    </source>
</evidence>
<dbReference type="AlphaFoldDB" id="A0A4R3J2U5"/>
<dbReference type="EMBL" id="SLZW01000012">
    <property type="protein sequence ID" value="TCS60139.1"/>
    <property type="molecule type" value="Genomic_DNA"/>
</dbReference>
<protein>
    <submittedName>
        <fullName evidence="7">Membrane protein required for colicin V production</fullName>
    </submittedName>
</protein>
<evidence type="ECO:0000256" key="3">
    <source>
        <dbReference type="ARBA" id="ARBA00022989"/>
    </source>
</evidence>
<evidence type="ECO:0000256" key="2">
    <source>
        <dbReference type="ARBA" id="ARBA00022692"/>
    </source>
</evidence>
<dbReference type="GO" id="GO:0016020">
    <property type="term" value="C:membrane"/>
    <property type="evidence" value="ECO:0007669"/>
    <property type="project" value="UniProtKB-SubCell"/>
</dbReference>
<dbReference type="OrthoDB" id="9806894at2"/>
<keyword evidence="3 6" id="KW-1133">Transmembrane helix</keyword>
<sequence length="247" mass="26089">MDKLPFNVVDIAVVGVILLSALLAYARGAVHEVLSIGAWIGAVVATIYGAPFVKPYARSLIPAQIFADLVAGAAIFILTLVVLSLITRILSSRVKGSALGALDRALGFLFGILRGALLVVLAYIALNWALPRETPVVIAGPGATTIQTGKMKQNWPTWLLAARAMPVIETGARVLKGVLPKSAAQAAKTGGDAANNLREKTQKLLDAQKILKDAITPTPKNSGANKDPVGYGARSRSEMDRLFDNNQ</sequence>
<evidence type="ECO:0000256" key="5">
    <source>
        <dbReference type="SAM" id="MobiDB-lite"/>
    </source>
</evidence>
<dbReference type="PANTHER" id="PTHR36926:SF1">
    <property type="entry name" value="COLICIN V PRODUCTION PROTEIN"/>
    <property type="match status" value="1"/>
</dbReference>
<organism evidence="7 8">
    <name type="scientific">Varunaivibrio sulfuroxidans</name>
    <dbReference type="NCBI Taxonomy" id="1773489"/>
    <lineage>
        <taxon>Bacteria</taxon>
        <taxon>Pseudomonadati</taxon>
        <taxon>Pseudomonadota</taxon>
        <taxon>Alphaproteobacteria</taxon>
        <taxon>Rhodospirillales</taxon>
        <taxon>Magnetovibrionaceae</taxon>
        <taxon>Varunaivibrio</taxon>
    </lineage>
</organism>
<dbReference type="Proteomes" id="UP000295304">
    <property type="component" value="Unassembled WGS sequence"/>
</dbReference>
<comment type="subcellular location">
    <subcellularLocation>
        <location evidence="1">Membrane</location>
        <topology evidence="1">Multi-pass membrane protein</topology>
    </subcellularLocation>
</comment>
<feature type="transmembrane region" description="Helical" evidence="6">
    <location>
        <begin position="33"/>
        <end position="53"/>
    </location>
</feature>
<feature type="transmembrane region" description="Helical" evidence="6">
    <location>
        <begin position="65"/>
        <end position="86"/>
    </location>
</feature>
<feature type="transmembrane region" description="Helical" evidence="6">
    <location>
        <begin position="6"/>
        <end position="26"/>
    </location>
</feature>
<keyword evidence="2 6" id="KW-0812">Transmembrane</keyword>
<proteinExistence type="predicted"/>
<name>A0A4R3J2U5_9PROT</name>
<evidence type="ECO:0000256" key="6">
    <source>
        <dbReference type="SAM" id="Phobius"/>
    </source>
</evidence>
<dbReference type="GO" id="GO:0009403">
    <property type="term" value="P:toxin biosynthetic process"/>
    <property type="evidence" value="ECO:0007669"/>
    <property type="project" value="InterPro"/>
</dbReference>
<dbReference type="Pfam" id="PF02674">
    <property type="entry name" value="Colicin_V"/>
    <property type="match status" value="1"/>
</dbReference>
<feature type="transmembrane region" description="Helical" evidence="6">
    <location>
        <begin position="106"/>
        <end position="126"/>
    </location>
</feature>
<comment type="caution">
    <text evidence="7">The sequence shown here is derived from an EMBL/GenBank/DDBJ whole genome shotgun (WGS) entry which is preliminary data.</text>
</comment>
<feature type="compositionally biased region" description="Basic and acidic residues" evidence="5">
    <location>
        <begin position="235"/>
        <end position="247"/>
    </location>
</feature>
<dbReference type="InterPro" id="IPR052719">
    <property type="entry name" value="CvpA-like"/>
</dbReference>
<evidence type="ECO:0000313" key="7">
    <source>
        <dbReference type="EMBL" id="TCS60139.1"/>
    </source>
</evidence>
<keyword evidence="4 6" id="KW-0472">Membrane</keyword>